<feature type="domain" description="CdaR GGDEF-like" evidence="4">
    <location>
        <begin position="147"/>
        <end position="279"/>
    </location>
</feature>
<keyword evidence="6" id="KW-1185">Reference proteome</keyword>
<name>A0ABU3P3E8_9FIRM</name>
<dbReference type="InterPro" id="IPR042070">
    <property type="entry name" value="PucR_C-HTH_sf"/>
</dbReference>
<dbReference type="Pfam" id="PF17853">
    <property type="entry name" value="GGDEF_2"/>
    <property type="match status" value="1"/>
</dbReference>
<organism evidence="5 6">
    <name type="scientific">Anaeroselena agilis</name>
    <dbReference type="NCBI Taxonomy" id="3063788"/>
    <lineage>
        <taxon>Bacteria</taxon>
        <taxon>Bacillati</taxon>
        <taxon>Bacillota</taxon>
        <taxon>Negativicutes</taxon>
        <taxon>Acetonemataceae</taxon>
        <taxon>Anaeroselena</taxon>
    </lineage>
</organism>
<dbReference type="InterPro" id="IPR008599">
    <property type="entry name" value="Diacid_rec"/>
</dbReference>
<dbReference type="Pfam" id="PF13556">
    <property type="entry name" value="HTH_30"/>
    <property type="match status" value="1"/>
</dbReference>
<dbReference type="Proteomes" id="UP001254848">
    <property type="component" value="Unassembled WGS sequence"/>
</dbReference>
<evidence type="ECO:0000259" key="3">
    <source>
        <dbReference type="Pfam" id="PF13556"/>
    </source>
</evidence>
<comment type="caution">
    <text evidence="5">The sequence shown here is derived from an EMBL/GenBank/DDBJ whole genome shotgun (WGS) entry which is preliminary data.</text>
</comment>
<dbReference type="InterPro" id="IPR041522">
    <property type="entry name" value="CdaR_GGDEF"/>
</dbReference>
<evidence type="ECO:0000313" key="6">
    <source>
        <dbReference type="Proteomes" id="UP001254848"/>
    </source>
</evidence>
<dbReference type="EMBL" id="JAUOZS010000001">
    <property type="protein sequence ID" value="MDT8903569.1"/>
    <property type="molecule type" value="Genomic_DNA"/>
</dbReference>
<feature type="domain" description="PucR C-terminal helix-turn-helix" evidence="3">
    <location>
        <begin position="332"/>
        <end position="374"/>
    </location>
</feature>
<evidence type="ECO:0000256" key="1">
    <source>
        <dbReference type="ARBA" id="ARBA00006754"/>
    </source>
</evidence>
<dbReference type="Pfam" id="PF05651">
    <property type="entry name" value="Diacid_rec"/>
    <property type="match status" value="1"/>
</dbReference>
<feature type="domain" description="Putative sugar diacid recognition" evidence="2">
    <location>
        <begin position="3"/>
        <end position="133"/>
    </location>
</feature>
<dbReference type="InterPro" id="IPR051448">
    <property type="entry name" value="CdaR-like_regulators"/>
</dbReference>
<accession>A0ABU3P3E8</accession>
<protein>
    <submittedName>
        <fullName evidence="5">Sugar diacid recognition domain-containing protein</fullName>
    </submittedName>
</protein>
<proteinExistence type="inferred from homology"/>
<dbReference type="PANTHER" id="PTHR33744:SF15">
    <property type="entry name" value="CARBOHYDRATE DIACID REGULATOR"/>
    <property type="match status" value="1"/>
</dbReference>
<sequence>MILTGELAQQIVDNIMPIVHQNVNIMNDAGIIIGSGQKHRLGTFHKGARDVIDTGAVVEIYPEDLARYPGSLPGLNWPIALGAQIIGVVGVTGHPDAVRNTAELVKMVTELILEREMLMGEFRSQSHLHEQFATLLLSEHAAASYAQLEARAKLLKFDLALPRLVAVANVRPLLESAYHQYGAHDLVSARTQESLLQLLGASDLVAPEDMVAFLENRMIILKHFARATASQAIGEWGDALVRLVNAGNPAASLHLGLGSLVGSPLKLHDSYQEALYALDNPPGDGAVASIYDFALLTAYLLQSPRGLAACEAVKALREKLTARLDAKYDMRNTVRRLLDNNLNLSLTAKALFIHRNTLVFRLKKLEQLTGLSPGRDVNHAILCKILCS</sequence>
<evidence type="ECO:0000313" key="5">
    <source>
        <dbReference type="EMBL" id="MDT8903569.1"/>
    </source>
</evidence>
<reference evidence="5 6" key="1">
    <citation type="submission" date="2023-07" db="EMBL/GenBank/DDBJ databases">
        <title>The novel representative of Negativicutes class, Anaeroselena agilis gen. nov. sp. nov.</title>
        <authorList>
            <person name="Prokofeva M.I."/>
            <person name="Elcheninov A.G."/>
            <person name="Klyukina A."/>
            <person name="Kublanov I.V."/>
            <person name="Frolov E.N."/>
            <person name="Podosokorskaya O.A."/>
        </authorList>
    </citation>
    <scope>NUCLEOTIDE SEQUENCE [LARGE SCALE GENOMIC DNA]</scope>
    <source>
        <strain evidence="5 6">4137-cl</strain>
    </source>
</reference>
<dbReference type="RefSeq" id="WP_413782023.1">
    <property type="nucleotide sequence ID" value="NZ_JAUOZS010000001.1"/>
</dbReference>
<dbReference type="Gene3D" id="1.10.10.2840">
    <property type="entry name" value="PucR C-terminal helix-turn-helix domain"/>
    <property type="match status" value="1"/>
</dbReference>
<dbReference type="PANTHER" id="PTHR33744">
    <property type="entry name" value="CARBOHYDRATE DIACID REGULATOR"/>
    <property type="match status" value="1"/>
</dbReference>
<comment type="similarity">
    <text evidence="1">Belongs to the CdaR family.</text>
</comment>
<dbReference type="InterPro" id="IPR025736">
    <property type="entry name" value="PucR_C-HTH_dom"/>
</dbReference>
<evidence type="ECO:0000259" key="4">
    <source>
        <dbReference type="Pfam" id="PF17853"/>
    </source>
</evidence>
<gene>
    <name evidence="5" type="ORF">Q4T40_20270</name>
</gene>
<evidence type="ECO:0000259" key="2">
    <source>
        <dbReference type="Pfam" id="PF05651"/>
    </source>
</evidence>